<comment type="subcellular location">
    <subcellularLocation>
        <location evidence="1">Membrane</location>
        <topology evidence="1">Single-pass type I membrane protein</topology>
    </subcellularLocation>
</comment>
<comment type="caution">
    <text evidence="7">The sequence shown here is derived from an EMBL/GenBank/DDBJ whole genome shotgun (WGS) entry which is preliminary data.</text>
</comment>
<evidence type="ECO:0000256" key="5">
    <source>
        <dbReference type="SAM" id="Phobius"/>
    </source>
</evidence>
<evidence type="ECO:0000256" key="4">
    <source>
        <dbReference type="ARBA" id="ARBA00022989"/>
    </source>
</evidence>
<feature type="transmembrane region" description="Helical" evidence="5">
    <location>
        <begin position="650"/>
        <end position="670"/>
    </location>
</feature>
<evidence type="ECO:0000313" key="8">
    <source>
        <dbReference type="Proteomes" id="UP000494165"/>
    </source>
</evidence>
<dbReference type="OrthoDB" id="7399873at2759"/>
<dbReference type="InterPro" id="IPR031152">
    <property type="entry name" value="PLXDC"/>
</dbReference>
<dbReference type="PANTHER" id="PTHR13055">
    <property type="entry name" value="TUMOR ENDOTHELIAL MARKER 7 RELATED"/>
    <property type="match status" value="1"/>
</dbReference>
<keyword evidence="8" id="KW-1185">Reference proteome</keyword>
<name>A0A8S1DC20_9INSE</name>
<keyword evidence="2 5" id="KW-0812">Transmembrane</keyword>
<evidence type="ECO:0000256" key="3">
    <source>
        <dbReference type="ARBA" id="ARBA00022729"/>
    </source>
</evidence>
<reference evidence="7 8" key="1">
    <citation type="submission" date="2020-04" db="EMBL/GenBank/DDBJ databases">
        <authorList>
            <person name="Alioto T."/>
            <person name="Alioto T."/>
            <person name="Gomez Garrido J."/>
        </authorList>
    </citation>
    <scope>NUCLEOTIDE SEQUENCE [LARGE SCALE GENOMIC DNA]</scope>
</reference>
<keyword evidence="5" id="KW-0472">Membrane</keyword>
<evidence type="ECO:0000256" key="6">
    <source>
        <dbReference type="SAM" id="SignalP"/>
    </source>
</evidence>
<evidence type="ECO:0000256" key="2">
    <source>
        <dbReference type="ARBA" id="ARBA00022692"/>
    </source>
</evidence>
<organism evidence="7 8">
    <name type="scientific">Cloeon dipterum</name>
    <dbReference type="NCBI Taxonomy" id="197152"/>
    <lineage>
        <taxon>Eukaryota</taxon>
        <taxon>Metazoa</taxon>
        <taxon>Ecdysozoa</taxon>
        <taxon>Arthropoda</taxon>
        <taxon>Hexapoda</taxon>
        <taxon>Insecta</taxon>
        <taxon>Pterygota</taxon>
        <taxon>Palaeoptera</taxon>
        <taxon>Ephemeroptera</taxon>
        <taxon>Pisciforma</taxon>
        <taxon>Baetidae</taxon>
        <taxon>Cloeon</taxon>
    </lineage>
</organism>
<protein>
    <submittedName>
        <fullName evidence="7">Uncharacterized protein</fullName>
    </submittedName>
</protein>
<gene>
    <name evidence="7" type="ORF">CLODIP_2_CD11926</name>
</gene>
<evidence type="ECO:0000256" key="1">
    <source>
        <dbReference type="ARBA" id="ARBA00004479"/>
    </source>
</evidence>
<dbReference type="AlphaFoldDB" id="A0A8S1DC20"/>
<feature type="chain" id="PRO_5035799097" evidence="6">
    <location>
        <begin position="29"/>
        <end position="727"/>
    </location>
</feature>
<keyword evidence="4 5" id="KW-1133">Transmembrane helix</keyword>
<proteinExistence type="predicted"/>
<dbReference type="GO" id="GO:0016020">
    <property type="term" value="C:membrane"/>
    <property type="evidence" value="ECO:0007669"/>
    <property type="project" value="UniProtKB-SubCell"/>
</dbReference>
<accession>A0A8S1DC20</accession>
<dbReference type="Proteomes" id="UP000494165">
    <property type="component" value="Unassembled WGS sequence"/>
</dbReference>
<evidence type="ECO:0000313" key="7">
    <source>
        <dbReference type="EMBL" id="CAB3381075.1"/>
    </source>
</evidence>
<feature type="signal peptide" evidence="6">
    <location>
        <begin position="1"/>
        <end position="28"/>
    </location>
</feature>
<dbReference type="EMBL" id="CADEPI010000224">
    <property type="protein sequence ID" value="CAB3381075.1"/>
    <property type="molecule type" value="Genomic_DNA"/>
</dbReference>
<sequence length="727" mass="84733">MGKARFYDRFLFVLLTATAFLISGIASAEKDGEIKEEKRYATNEYNLLKILYTNYRDEGSDFPWKKIESEENATKLSDDQFVDGKALIDLPFGIQLFDLNVTRVAVTKQGTIQSEYPSVNWIIAPLNVESGITRCDISYLFQENNLYVQWNNFRFNLKYFEERDFSFQVMLSARGEIDFVYKRVPFHLTDLRENCDCLGGSFGVMYPYEEVFKVAPFKETYDLGFLMDLDEYEVKQGTVVRFFPADECMFRKNCHACTETKFQINPKKTARCLWCPAIQKCSSRRDEAMTSEKMNGICRGVSVNARKTSIETNPSLYVRTPKKSKAKRMGKAQFHDRFIFILLTAAAFLVSGIASTEKDNETIKELYGHSFYETDKYYSMKIHYFNKSDTVSDIFWKEIMDQNDVTVISDDQFVDGKALIDVPFGFKFFDLNVTRVAVTKEGTIQSADPSVNWTIAPLQTKFGMSRCYISYLVREKNFYVQWNNFLFNHESFKEYEFSFQVRLGDRGEIDFDYRSVPYNMTDYWKNCDCLGGKFGVMYSHHEVFEVPRPYHETHELGFSMDFENYEVQTGTVIRFFPADWCMGKKNCYDCTTTEYHLPPNKSVRCSWCPAIEKCSSTRDSLKHVWKENKCNIHHVNDPISCSFDAEGNGWLYFVLLAWTFKFLVITCIFLHDKIVKVCYTIRLELLRERFQSTIPPNEPVDLILGECENNHQFVRLDDGVNHTTQGL</sequence>
<dbReference type="PANTHER" id="PTHR13055:SF12">
    <property type="entry name" value="LD40707P"/>
    <property type="match status" value="1"/>
</dbReference>
<keyword evidence="3 6" id="KW-0732">Signal</keyword>